<organism evidence="3 4">
    <name type="scientific">Aspergillus cristatus</name>
    <name type="common">Chinese Fuzhuan brick tea-fermentation fungus</name>
    <name type="synonym">Eurotium cristatum</name>
    <dbReference type="NCBI Taxonomy" id="573508"/>
    <lineage>
        <taxon>Eukaryota</taxon>
        <taxon>Fungi</taxon>
        <taxon>Dikarya</taxon>
        <taxon>Ascomycota</taxon>
        <taxon>Pezizomycotina</taxon>
        <taxon>Eurotiomycetes</taxon>
        <taxon>Eurotiomycetidae</taxon>
        <taxon>Eurotiales</taxon>
        <taxon>Aspergillaceae</taxon>
        <taxon>Aspergillus</taxon>
        <taxon>Aspergillus subgen. Aspergillus</taxon>
    </lineage>
</organism>
<keyword evidence="4" id="KW-1185">Reference proteome</keyword>
<feature type="region of interest" description="Disordered" evidence="1">
    <location>
        <begin position="253"/>
        <end position="313"/>
    </location>
</feature>
<feature type="region of interest" description="Disordered" evidence="1">
    <location>
        <begin position="182"/>
        <end position="202"/>
    </location>
</feature>
<protein>
    <recommendedName>
        <fullName evidence="2">Stc1 domain-containing protein</fullName>
    </recommendedName>
</protein>
<dbReference type="Pfam" id="PF12898">
    <property type="entry name" value="Stc1"/>
    <property type="match status" value="1"/>
</dbReference>
<dbReference type="OrthoDB" id="3514033at2759"/>
<dbReference type="Proteomes" id="UP000094569">
    <property type="component" value="Unassembled WGS sequence"/>
</dbReference>
<evidence type="ECO:0000259" key="2">
    <source>
        <dbReference type="Pfam" id="PF12898"/>
    </source>
</evidence>
<comment type="caution">
    <text evidence="3">The sequence shown here is derived from an EMBL/GenBank/DDBJ whole genome shotgun (WGS) entry which is preliminary data.</text>
</comment>
<dbReference type="EMBL" id="JXNT01000013">
    <property type="protein sequence ID" value="ODM16021.1"/>
    <property type="molecule type" value="Genomic_DNA"/>
</dbReference>
<accession>A0A1E3B5E7</accession>
<sequence length="313" mass="34372">MPPPVRSAYARGYNENTKRQLEQVTIPDKVKCVNCKKVRMQSMFSKRQLEYLRHGIITQGARAVNGTGIAKCRTCVGGQTVELKCCTCDKIKGLDEFAKAQRQFHDTARCLNCVQFITDTELVDEQKLIPESELTTQDTTLTRSHFDDESLAATTNRLNITSPYARSGFSALEEDDDDLSIGGGVWVESESGNDENSLSKGKSRMYTGFDASGTAHRRVTDSQSGGYDSFYGNSNGQAHALKYQSAAAQVPNIRTGNTLPPPPLPKKKASNFAKVPGRRVPANEAPSMRVPESTAEAHHSDDDNNDNGIEDFL</sequence>
<name>A0A1E3B5E7_ASPCR</name>
<feature type="compositionally biased region" description="Acidic residues" evidence="1">
    <location>
        <begin position="303"/>
        <end position="313"/>
    </location>
</feature>
<reference evidence="3 4" key="1">
    <citation type="journal article" date="2016" name="BMC Genomics">
        <title>Comparative genomic and transcriptomic analyses of the Fuzhuan brick tea-fermentation fungus Aspergillus cristatus.</title>
        <authorList>
            <person name="Ge Y."/>
            <person name="Wang Y."/>
            <person name="Liu Y."/>
            <person name="Tan Y."/>
            <person name="Ren X."/>
            <person name="Zhang X."/>
            <person name="Hyde K.D."/>
            <person name="Liu Y."/>
            <person name="Liu Z."/>
        </authorList>
    </citation>
    <scope>NUCLEOTIDE SEQUENCE [LARGE SCALE GENOMIC DNA]</scope>
    <source>
        <strain evidence="3 4">GZAAS20.1005</strain>
    </source>
</reference>
<evidence type="ECO:0000256" key="1">
    <source>
        <dbReference type="SAM" id="MobiDB-lite"/>
    </source>
</evidence>
<dbReference type="InterPro" id="IPR024630">
    <property type="entry name" value="Stc1"/>
</dbReference>
<dbReference type="STRING" id="573508.A0A1E3B5E7"/>
<gene>
    <name evidence="3" type="ORF">SI65_08455</name>
</gene>
<dbReference type="VEuPathDB" id="FungiDB:SI65_08455"/>
<evidence type="ECO:0000313" key="4">
    <source>
        <dbReference type="Proteomes" id="UP000094569"/>
    </source>
</evidence>
<proteinExistence type="predicted"/>
<dbReference type="AlphaFoldDB" id="A0A1E3B5E7"/>
<feature type="domain" description="Stc1" evidence="2">
    <location>
        <begin position="31"/>
        <end position="115"/>
    </location>
</feature>
<evidence type="ECO:0000313" key="3">
    <source>
        <dbReference type="EMBL" id="ODM16021.1"/>
    </source>
</evidence>